<dbReference type="GO" id="GO:0005886">
    <property type="term" value="C:plasma membrane"/>
    <property type="evidence" value="ECO:0007669"/>
    <property type="project" value="UniProtKB-SubCell"/>
</dbReference>
<feature type="transmembrane region" description="Helical" evidence="9">
    <location>
        <begin position="240"/>
        <end position="258"/>
    </location>
</feature>
<feature type="transmembrane region" description="Helical" evidence="9">
    <location>
        <begin position="264"/>
        <end position="286"/>
    </location>
</feature>
<evidence type="ECO:0000256" key="7">
    <source>
        <dbReference type="ARBA" id="ARBA00022989"/>
    </source>
</evidence>
<evidence type="ECO:0000256" key="5">
    <source>
        <dbReference type="ARBA" id="ARBA00022692"/>
    </source>
</evidence>
<keyword evidence="3" id="KW-0813">Transport</keyword>
<evidence type="ECO:0000256" key="2">
    <source>
        <dbReference type="ARBA" id="ARBA00009261"/>
    </source>
</evidence>
<reference evidence="10" key="1">
    <citation type="submission" date="2018-06" db="EMBL/GenBank/DDBJ databases">
        <authorList>
            <person name="Zhirakovskaya E."/>
        </authorList>
    </citation>
    <scope>NUCLEOTIDE SEQUENCE</scope>
</reference>
<name>A0A3B1AWM5_9ZZZZ</name>
<dbReference type="Gene3D" id="1.20.1740.10">
    <property type="entry name" value="Amino acid/polyamine transporter I"/>
    <property type="match status" value="1"/>
</dbReference>
<feature type="transmembrane region" description="Helical" evidence="9">
    <location>
        <begin position="39"/>
        <end position="58"/>
    </location>
</feature>
<dbReference type="EMBL" id="UOFS01000033">
    <property type="protein sequence ID" value="VAW97226.1"/>
    <property type="molecule type" value="Genomic_DNA"/>
</dbReference>
<dbReference type="GO" id="GO:0005283">
    <property type="term" value="F:amino acid:sodium symporter activity"/>
    <property type="evidence" value="ECO:0007669"/>
    <property type="project" value="InterPro"/>
</dbReference>
<keyword evidence="4" id="KW-1003">Cell membrane</keyword>
<feature type="transmembrane region" description="Helical" evidence="9">
    <location>
        <begin position="406"/>
        <end position="429"/>
    </location>
</feature>
<keyword evidence="6" id="KW-0769">Symport</keyword>
<comment type="subcellular location">
    <subcellularLocation>
        <location evidence="1">Cell membrane</location>
        <topology evidence="1">Multi-pass membrane protein</topology>
    </subcellularLocation>
</comment>
<dbReference type="FunFam" id="1.20.1740.10:FF:000004">
    <property type="entry name" value="Sodium:alanine symporter family protein"/>
    <property type="match status" value="1"/>
</dbReference>
<evidence type="ECO:0000256" key="8">
    <source>
        <dbReference type="ARBA" id="ARBA00023136"/>
    </source>
</evidence>
<accession>A0A3B1AWM5</accession>
<dbReference type="PROSITE" id="PS00873">
    <property type="entry name" value="NA_ALANINE_SYMP"/>
    <property type="match status" value="1"/>
</dbReference>
<dbReference type="Pfam" id="PF01235">
    <property type="entry name" value="Na_Ala_symp"/>
    <property type="match status" value="1"/>
</dbReference>
<dbReference type="InterPro" id="IPR001463">
    <property type="entry name" value="Na/Ala_symport"/>
</dbReference>
<keyword evidence="5 9" id="KW-0812">Transmembrane</keyword>
<keyword evidence="7 9" id="KW-1133">Transmembrane helix</keyword>
<evidence type="ECO:0000256" key="1">
    <source>
        <dbReference type="ARBA" id="ARBA00004651"/>
    </source>
</evidence>
<dbReference type="AlphaFoldDB" id="A0A3B1AWM5"/>
<gene>
    <name evidence="10" type="ORF">MNBD_GAMMA22-2250</name>
</gene>
<sequence>MEHWYTKVVQSCSLDNSDTTMDLLTRCTGAIDSLLWNNMLTLGLFLLTGLFLTLRMGFIQIRGFKHAIQLVRGKHDDPEHEGEVNHFEALSTALSATVGTGNIAGVATAISLGGPGALFWMWMTAFFGMATKFTSCTLAVKFRHIEPNGDIAGGPMYTLLNALNMRITAIIFAIFAVIASFGIGNLVQANSVVDGISYLVPFMKTDEGQFLKFGLGIIMATFVGLVIIGGVKRIARIASYLVPFMTIIYIFAAVIVLFNHLSDIPAAFSTIFYYAFNPYSIGGAVMGEAVRWGVARGVFSNEAGLGSSPIAHAAAKTNEPVREGLVAMLEPFIDTIIVCTLTGLVIIVSGVYLDRPDDLVGSSLTASAFSETLNDFGGYVVGFGLSLFAFSTMVAWSYYGDRAIKFLFGEVAVLPYRVVFVFFIIIGASVKLELVWNIADITNLLMAIPNIISLLLLATFVKKLSEQYFANPNHLTAN</sequence>
<dbReference type="PANTHER" id="PTHR30330:SF3">
    <property type="entry name" value="TRANSCRIPTIONAL REGULATOR, LRP FAMILY"/>
    <property type="match status" value="1"/>
</dbReference>
<evidence type="ECO:0000256" key="4">
    <source>
        <dbReference type="ARBA" id="ARBA00022475"/>
    </source>
</evidence>
<evidence type="ECO:0000256" key="6">
    <source>
        <dbReference type="ARBA" id="ARBA00022847"/>
    </source>
</evidence>
<dbReference type="PANTHER" id="PTHR30330">
    <property type="entry name" value="AGSS FAMILY TRANSPORTER, SODIUM-ALANINE"/>
    <property type="match status" value="1"/>
</dbReference>
<protein>
    <submittedName>
        <fullName evidence="10">Sodium/glycine symporter GlyP</fullName>
    </submittedName>
</protein>
<comment type="similarity">
    <text evidence="2">Belongs to the alanine or glycine:cation symporter (AGCS) (TC 2.A.25) family.</text>
</comment>
<organism evidence="10">
    <name type="scientific">hydrothermal vent metagenome</name>
    <dbReference type="NCBI Taxonomy" id="652676"/>
    <lineage>
        <taxon>unclassified sequences</taxon>
        <taxon>metagenomes</taxon>
        <taxon>ecological metagenomes</taxon>
    </lineage>
</organism>
<evidence type="ECO:0000256" key="9">
    <source>
        <dbReference type="SAM" id="Phobius"/>
    </source>
</evidence>
<dbReference type="PRINTS" id="PR00175">
    <property type="entry name" value="NAALASMPORT"/>
</dbReference>
<proteinExistence type="inferred from homology"/>
<feature type="transmembrane region" description="Helical" evidence="9">
    <location>
        <begin position="209"/>
        <end position="228"/>
    </location>
</feature>
<dbReference type="NCBIfam" id="TIGR00835">
    <property type="entry name" value="agcS"/>
    <property type="match status" value="1"/>
</dbReference>
<evidence type="ECO:0000256" key="3">
    <source>
        <dbReference type="ARBA" id="ARBA00022448"/>
    </source>
</evidence>
<feature type="transmembrane region" description="Helical" evidence="9">
    <location>
        <begin position="441"/>
        <end position="461"/>
    </location>
</feature>
<keyword evidence="8 9" id="KW-0472">Membrane</keyword>
<feature type="transmembrane region" description="Helical" evidence="9">
    <location>
        <begin position="167"/>
        <end position="189"/>
    </location>
</feature>
<feature type="transmembrane region" description="Helical" evidence="9">
    <location>
        <begin position="332"/>
        <end position="353"/>
    </location>
</feature>
<feature type="transmembrane region" description="Helical" evidence="9">
    <location>
        <begin position="376"/>
        <end position="399"/>
    </location>
</feature>
<evidence type="ECO:0000313" key="10">
    <source>
        <dbReference type="EMBL" id="VAW97226.1"/>
    </source>
</evidence>